<organism evidence="3 4">
    <name type="scientific">Haloarcula quadrata</name>
    <dbReference type="NCBI Taxonomy" id="182779"/>
    <lineage>
        <taxon>Archaea</taxon>
        <taxon>Methanobacteriati</taxon>
        <taxon>Methanobacteriota</taxon>
        <taxon>Stenosarchaea group</taxon>
        <taxon>Halobacteria</taxon>
        <taxon>Halobacteriales</taxon>
        <taxon>Haloarculaceae</taxon>
        <taxon>Haloarcula</taxon>
    </lineage>
</organism>
<reference evidence="3 4" key="1">
    <citation type="submission" date="2018-10" db="EMBL/GenBank/DDBJ databases">
        <title>Genomic Encyclopedia of Archaeal and Bacterial Type Strains, Phase II (KMG-II): from individual species to whole genera.</title>
        <authorList>
            <person name="Goeker M."/>
        </authorList>
    </citation>
    <scope>NUCLEOTIDE SEQUENCE [LARGE SCALE GENOMIC DNA]</scope>
    <source>
        <strain evidence="3 4">DSM 11927</strain>
    </source>
</reference>
<keyword evidence="2" id="KW-0472">Membrane</keyword>
<accession>A0A495QVL8</accession>
<dbReference type="InterPro" id="IPR008965">
    <property type="entry name" value="CBM2/CBM3_carb-bd_dom_sf"/>
</dbReference>
<keyword evidence="4" id="KW-1185">Reference proteome</keyword>
<feature type="compositionally biased region" description="Low complexity" evidence="1">
    <location>
        <begin position="160"/>
        <end position="177"/>
    </location>
</feature>
<comment type="caution">
    <text evidence="3">The sequence shown here is derived from an EMBL/GenBank/DDBJ whole genome shotgun (WGS) entry which is preliminary data.</text>
</comment>
<feature type="compositionally biased region" description="Low complexity" evidence="1">
    <location>
        <begin position="201"/>
        <end position="234"/>
    </location>
</feature>
<keyword evidence="2" id="KW-1133">Transmembrane helix</keyword>
<gene>
    <name evidence="3" type="ORF">BDK61_3765</name>
</gene>
<feature type="region of interest" description="Disordered" evidence="1">
    <location>
        <begin position="152"/>
        <end position="274"/>
    </location>
</feature>
<evidence type="ECO:0000256" key="2">
    <source>
        <dbReference type="SAM" id="Phobius"/>
    </source>
</evidence>
<dbReference type="SUPFAM" id="SSF49384">
    <property type="entry name" value="Carbohydrate-binding domain"/>
    <property type="match status" value="1"/>
</dbReference>
<feature type="compositionally biased region" description="Basic and acidic residues" evidence="1">
    <location>
        <begin position="235"/>
        <end position="244"/>
    </location>
</feature>
<evidence type="ECO:0000313" key="3">
    <source>
        <dbReference type="EMBL" id="RKS78117.1"/>
    </source>
</evidence>
<evidence type="ECO:0000313" key="4">
    <source>
        <dbReference type="Proteomes" id="UP000268233"/>
    </source>
</evidence>
<dbReference type="AlphaFoldDB" id="A0A495QVL8"/>
<dbReference type="Proteomes" id="UP000268233">
    <property type="component" value="Unassembled WGS sequence"/>
</dbReference>
<keyword evidence="2" id="KW-0812">Transmembrane</keyword>
<evidence type="ECO:0000256" key="1">
    <source>
        <dbReference type="SAM" id="MobiDB-lite"/>
    </source>
</evidence>
<dbReference type="GO" id="GO:0030246">
    <property type="term" value="F:carbohydrate binding"/>
    <property type="evidence" value="ECO:0007669"/>
    <property type="project" value="InterPro"/>
</dbReference>
<protein>
    <submittedName>
        <fullName evidence="3">Uncharacterized protein</fullName>
    </submittedName>
</protein>
<proteinExistence type="predicted"/>
<feature type="transmembrane region" description="Helical" evidence="2">
    <location>
        <begin position="280"/>
        <end position="297"/>
    </location>
</feature>
<name>A0A495QVL8_9EURY</name>
<dbReference type="EMBL" id="RBWW01000002">
    <property type="protein sequence ID" value="RKS78117.1"/>
    <property type="molecule type" value="Genomic_DNA"/>
</dbReference>
<sequence>MRKLATVFGLCIAVSLWAGIAMGAGTTSVVVQPSTDTVTVGNTTTVDIVVTSTTGGVGSLDLDIASTNDSVATVSNTSVAGNPETVQSSEEANGVRIAATGMDTADSGSTSVVSVTLTGKAAGTSDVDLTVAAVGDESGTAYNVTSVRDGTLTVKSGENATETPTPTPTATETPTETPTEEDSSSSGGSNSDDGDDDDGSDSSGSDSGDTVTATDTPTVTEPTPSDTPTTTTTEVTERSTKTDTEESTSTQTSSGGPAITPSQTAATDTVEPSGGSPTNLLIAGSMIVAVLGGIIIYRRL</sequence>